<keyword evidence="3" id="KW-1185">Reference proteome</keyword>
<dbReference type="EMBL" id="LGRX02029365">
    <property type="protein sequence ID" value="KAK3246927.1"/>
    <property type="molecule type" value="Genomic_DNA"/>
</dbReference>
<comment type="caution">
    <text evidence="2">The sequence shown here is derived from an EMBL/GenBank/DDBJ whole genome shotgun (WGS) entry which is preliminary data.</text>
</comment>
<dbReference type="AlphaFoldDB" id="A0AAE0C407"/>
<feature type="region of interest" description="Disordered" evidence="1">
    <location>
        <begin position="53"/>
        <end position="101"/>
    </location>
</feature>
<protein>
    <submittedName>
        <fullName evidence="2">Uncharacterized protein</fullName>
    </submittedName>
</protein>
<proteinExistence type="predicted"/>
<dbReference type="Proteomes" id="UP001190700">
    <property type="component" value="Unassembled WGS sequence"/>
</dbReference>
<organism evidence="2 3">
    <name type="scientific">Cymbomonas tetramitiformis</name>
    <dbReference type="NCBI Taxonomy" id="36881"/>
    <lineage>
        <taxon>Eukaryota</taxon>
        <taxon>Viridiplantae</taxon>
        <taxon>Chlorophyta</taxon>
        <taxon>Pyramimonadophyceae</taxon>
        <taxon>Pyramimonadales</taxon>
        <taxon>Pyramimonadaceae</taxon>
        <taxon>Cymbomonas</taxon>
    </lineage>
</organism>
<name>A0AAE0C407_9CHLO</name>
<gene>
    <name evidence="2" type="ORF">CYMTET_43556</name>
</gene>
<evidence type="ECO:0000256" key="1">
    <source>
        <dbReference type="SAM" id="MobiDB-lite"/>
    </source>
</evidence>
<accession>A0AAE0C407</accession>
<evidence type="ECO:0000313" key="3">
    <source>
        <dbReference type="Proteomes" id="UP001190700"/>
    </source>
</evidence>
<feature type="compositionally biased region" description="Low complexity" evidence="1">
    <location>
        <begin position="82"/>
        <end position="101"/>
    </location>
</feature>
<evidence type="ECO:0000313" key="2">
    <source>
        <dbReference type="EMBL" id="KAK3246927.1"/>
    </source>
</evidence>
<sequence>MNNKQTTLDKSLSVEADRVDLDTLLQEAVEALENGMRELLIAPVETIIHHHKKNSEGKFEGEMDPVGAPVGGSMAAAPIPSELLQQPPQPQTQQQEQEQQQQLLLQFQASSAPPHGNEEMYYGANQHLPPAEPTVTLSLREAQFLGQALMNPAQQARGGRGGRNMNLEEYLFFMNQNR</sequence>
<reference evidence="2 3" key="1">
    <citation type="journal article" date="2015" name="Genome Biol. Evol.">
        <title>Comparative Genomics of a Bacterivorous Green Alga Reveals Evolutionary Causalities and Consequences of Phago-Mixotrophic Mode of Nutrition.</title>
        <authorList>
            <person name="Burns J.A."/>
            <person name="Paasch A."/>
            <person name="Narechania A."/>
            <person name="Kim E."/>
        </authorList>
    </citation>
    <scope>NUCLEOTIDE SEQUENCE [LARGE SCALE GENOMIC DNA]</scope>
    <source>
        <strain evidence="2 3">PLY_AMNH</strain>
    </source>
</reference>